<comment type="caution">
    <text evidence="3">The sequence shown here is derived from an EMBL/GenBank/DDBJ whole genome shotgun (WGS) entry which is preliminary data.</text>
</comment>
<organism evidence="3 4">
    <name type="scientific">Actinomyces massiliensis F0489</name>
    <dbReference type="NCBI Taxonomy" id="1125718"/>
    <lineage>
        <taxon>Bacteria</taxon>
        <taxon>Bacillati</taxon>
        <taxon>Actinomycetota</taxon>
        <taxon>Actinomycetes</taxon>
        <taxon>Actinomycetales</taxon>
        <taxon>Actinomycetaceae</taxon>
        <taxon>Actinomyces</taxon>
    </lineage>
</organism>
<dbReference type="PATRIC" id="fig|1125718.3.peg.305"/>
<dbReference type="AlphaFoldDB" id="J1HP71"/>
<proteinExistence type="predicted"/>
<dbReference type="EMBL" id="AKFT01000014">
    <property type="protein sequence ID" value="EJF47393.1"/>
    <property type="molecule type" value="Genomic_DNA"/>
</dbReference>
<sequence>MGEYKLAYRLIQLAAGLGLVASLVACSANPGQEEATVRPTVERTPVPPELTVCGVVTASQISEVLHQDIIRYIYSNKTVAPKDANPTPEYTCSIKLDEGEYSWVRITYQAGSGRLDGSLKRSDVTKYTTYEDIAAEDSARPLSLDGIDGEGVTVQDTDGYASGVAWRYPDGNVLTIGIDATEDGPRDNPDDVKAAADLAQKVVLAVPDLAAAGDSNGEWLEYSGAQYINGTPAAELNNTPTPTPAPVPTGTGTP</sequence>
<feature type="compositionally biased region" description="Low complexity" evidence="1">
    <location>
        <begin position="231"/>
        <end position="240"/>
    </location>
</feature>
<keyword evidence="2" id="KW-0732">Signal</keyword>
<dbReference type="Proteomes" id="UP000002941">
    <property type="component" value="Unassembled WGS sequence"/>
</dbReference>
<evidence type="ECO:0000313" key="3">
    <source>
        <dbReference type="EMBL" id="EJF47393.1"/>
    </source>
</evidence>
<dbReference type="eggNOG" id="ENOG5031I9W">
    <property type="taxonomic scope" value="Bacteria"/>
</dbReference>
<evidence type="ECO:0000313" key="4">
    <source>
        <dbReference type="Proteomes" id="UP000002941"/>
    </source>
</evidence>
<evidence type="ECO:0008006" key="5">
    <source>
        <dbReference type="Google" id="ProtNLM"/>
    </source>
</evidence>
<gene>
    <name evidence="3" type="ORF">HMPREF1318_2068</name>
</gene>
<protein>
    <recommendedName>
        <fullName evidence="5">Lipoprotein</fullName>
    </recommendedName>
</protein>
<evidence type="ECO:0000256" key="1">
    <source>
        <dbReference type="SAM" id="MobiDB-lite"/>
    </source>
</evidence>
<dbReference type="RefSeq" id="WP_008729720.1">
    <property type="nucleotide sequence ID" value="NZ_AKFT01000014.1"/>
</dbReference>
<feature type="chain" id="PRO_5039376960" description="Lipoprotein" evidence="2">
    <location>
        <begin position="28"/>
        <end position="254"/>
    </location>
</feature>
<reference evidence="3 4" key="1">
    <citation type="submission" date="2012-05" db="EMBL/GenBank/DDBJ databases">
        <authorList>
            <person name="Harkins D.M."/>
            <person name="Madupu R."/>
            <person name="Durkin A.S."/>
            <person name="Torralba M."/>
            <person name="Methe B."/>
            <person name="Sutton G.G."/>
            <person name="Nelson K.E."/>
        </authorList>
    </citation>
    <scope>NUCLEOTIDE SEQUENCE [LARGE SCALE GENOMIC DNA]</scope>
    <source>
        <strain evidence="3 4">F0489</strain>
    </source>
</reference>
<dbReference type="OrthoDB" id="417034at2"/>
<accession>J1HP71</accession>
<feature type="region of interest" description="Disordered" evidence="1">
    <location>
        <begin position="231"/>
        <end position="254"/>
    </location>
</feature>
<name>J1HP71_9ACTO</name>
<feature type="signal peptide" evidence="2">
    <location>
        <begin position="1"/>
        <end position="27"/>
    </location>
</feature>
<dbReference type="PROSITE" id="PS51257">
    <property type="entry name" value="PROKAR_LIPOPROTEIN"/>
    <property type="match status" value="1"/>
</dbReference>
<evidence type="ECO:0000256" key="2">
    <source>
        <dbReference type="SAM" id="SignalP"/>
    </source>
</evidence>
<keyword evidence="4" id="KW-1185">Reference proteome</keyword>